<dbReference type="Proteomes" id="UP000289193">
    <property type="component" value="Unassembled WGS sequence"/>
</dbReference>
<evidence type="ECO:0000313" key="2">
    <source>
        <dbReference type="EMBL" id="RXK09547.1"/>
    </source>
</evidence>
<protein>
    <recommendedName>
        <fullName evidence="5">Lipoprotein</fullName>
    </recommendedName>
</protein>
<keyword evidence="4" id="KW-1185">Reference proteome</keyword>
<evidence type="ECO:0008006" key="5">
    <source>
        <dbReference type="Google" id="ProtNLM"/>
    </source>
</evidence>
<gene>
    <name evidence="1" type="ORF">ABIV_0243</name>
    <name evidence="2" type="ORF">CRV05_09585</name>
</gene>
<evidence type="ECO:0000313" key="3">
    <source>
        <dbReference type="Proteomes" id="UP000253850"/>
    </source>
</evidence>
<evidence type="ECO:0000313" key="4">
    <source>
        <dbReference type="Proteomes" id="UP000289193"/>
    </source>
</evidence>
<sequence>MKINNLFFILILFIFSGCYTGSKNYDTFKKSNNFIIQNNTSFNNYSKGYIRESYSDTHYIYIRNNNKRNVPKKCIYGFITKKDDPKQIPIRWEILSGKEYCKKQQKWILSF</sequence>
<accession>A0AAX2A7H9</accession>
<evidence type="ECO:0000313" key="1">
    <source>
        <dbReference type="EMBL" id="AXH11278.1"/>
    </source>
</evidence>
<reference evidence="1 3" key="2">
    <citation type="submission" date="2018-07" db="EMBL/GenBank/DDBJ databases">
        <title>Complete genome of the Arcobacter bivalviorum type strain LMG 26154.</title>
        <authorList>
            <person name="Miller W.G."/>
            <person name="Yee E."/>
            <person name="Bono J.L."/>
        </authorList>
    </citation>
    <scope>NUCLEOTIDE SEQUENCE [LARGE SCALE GENOMIC DNA]</scope>
    <source>
        <strain evidence="1 3">LMG 26154</strain>
    </source>
</reference>
<dbReference type="KEGG" id="hbv:ABIV_0243"/>
<dbReference type="EMBL" id="PDKM01000005">
    <property type="protein sequence ID" value="RXK09547.1"/>
    <property type="molecule type" value="Genomic_DNA"/>
</dbReference>
<dbReference type="EMBL" id="CP031217">
    <property type="protein sequence ID" value="AXH11278.1"/>
    <property type="molecule type" value="Genomic_DNA"/>
</dbReference>
<dbReference type="PROSITE" id="PS51257">
    <property type="entry name" value="PROKAR_LIPOPROTEIN"/>
    <property type="match status" value="1"/>
</dbReference>
<organism evidence="2 4">
    <name type="scientific">Halarcobacter bivalviorum</name>
    <dbReference type="NCBI Taxonomy" id="663364"/>
    <lineage>
        <taxon>Bacteria</taxon>
        <taxon>Pseudomonadati</taxon>
        <taxon>Campylobacterota</taxon>
        <taxon>Epsilonproteobacteria</taxon>
        <taxon>Campylobacterales</taxon>
        <taxon>Arcobacteraceae</taxon>
        <taxon>Halarcobacter</taxon>
    </lineage>
</organism>
<reference evidence="2 4" key="1">
    <citation type="submission" date="2017-10" db="EMBL/GenBank/DDBJ databases">
        <title>Genomics of the genus Arcobacter.</title>
        <authorList>
            <person name="Perez-Cataluna A."/>
            <person name="Figueras M.J."/>
        </authorList>
    </citation>
    <scope>NUCLEOTIDE SEQUENCE [LARGE SCALE GENOMIC DNA]</scope>
    <source>
        <strain evidence="2 4">CECT 7835</strain>
    </source>
</reference>
<dbReference type="RefSeq" id="WP_114838163.1">
    <property type="nucleotide sequence ID" value="NZ_CP031217.1"/>
</dbReference>
<name>A0AAX2A7H9_9BACT</name>
<dbReference type="Proteomes" id="UP000253850">
    <property type="component" value="Chromosome"/>
</dbReference>
<dbReference type="AlphaFoldDB" id="A0AAX2A7H9"/>
<proteinExistence type="predicted"/>